<organism evidence="2 3">
    <name type="scientific">Hyella patelloides LEGE 07179</name>
    <dbReference type="NCBI Taxonomy" id="945734"/>
    <lineage>
        <taxon>Bacteria</taxon>
        <taxon>Bacillati</taxon>
        <taxon>Cyanobacteriota</taxon>
        <taxon>Cyanophyceae</taxon>
        <taxon>Pleurocapsales</taxon>
        <taxon>Hyellaceae</taxon>
        <taxon>Hyella</taxon>
    </lineage>
</organism>
<dbReference type="RefSeq" id="WP_144866383.1">
    <property type="nucleotide sequence ID" value="NZ_LR213807.1"/>
</dbReference>
<dbReference type="OrthoDB" id="9797480at2"/>
<protein>
    <submittedName>
        <fullName evidence="2">Sulfotransferase</fullName>
    </submittedName>
</protein>
<proteinExistence type="predicted"/>
<keyword evidence="3" id="KW-1185">Reference proteome</keyword>
<evidence type="ECO:0000256" key="1">
    <source>
        <dbReference type="ARBA" id="ARBA00022679"/>
    </source>
</evidence>
<evidence type="ECO:0000313" key="2">
    <source>
        <dbReference type="EMBL" id="VEP16607.1"/>
    </source>
</evidence>
<dbReference type="AlphaFoldDB" id="A0A563VZ03"/>
<dbReference type="SUPFAM" id="SSF52540">
    <property type="entry name" value="P-loop containing nucleoside triphosphate hydrolases"/>
    <property type="match status" value="1"/>
</dbReference>
<evidence type="ECO:0000313" key="3">
    <source>
        <dbReference type="Proteomes" id="UP000320055"/>
    </source>
</evidence>
<dbReference type="PANTHER" id="PTHR10605">
    <property type="entry name" value="HEPARAN SULFATE SULFOTRANSFERASE"/>
    <property type="match status" value="1"/>
</dbReference>
<dbReference type="Gene3D" id="3.40.50.300">
    <property type="entry name" value="P-loop containing nucleotide triphosphate hydrolases"/>
    <property type="match status" value="1"/>
</dbReference>
<keyword evidence="1 2" id="KW-0808">Transferase</keyword>
<dbReference type="InterPro" id="IPR037359">
    <property type="entry name" value="NST/OST"/>
</dbReference>
<dbReference type="PANTHER" id="PTHR10605:SF56">
    <property type="entry name" value="BIFUNCTIONAL HEPARAN SULFATE N-DEACETYLASE_N-SULFOTRANSFERASE"/>
    <property type="match status" value="1"/>
</dbReference>
<dbReference type="Proteomes" id="UP000320055">
    <property type="component" value="Unassembled WGS sequence"/>
</dbReference>
<gene>
    <name evidence="2" type="ORF">H1P_470020</name>
</gene>
<name>A0A563VZ03_9CYAN</name>
<dbReference type="Pfam" id="PF13469">
    <property type="entry name" value="Sulfotransfer_3"/>
    <property type="match status" value="1"/>
</dbReference>
<dbReference type="GO" id="GO:0008146">
    <property type="term" value="F:sulfotransferase activity"/>
    <property type="evidence" value="ECO:0007669"/>
    <property type="project" value="InterPro"/>
</dbReference>
<sequence>MTLPNFLIIGAAKAGTTSLYKYLEQHPDVYMSSFKEPGFFAFEGQTLNFQGPGVKYRINKWTVTDLDSYQEMFAGAENQKAIGEATPLYLYYTQACDRIKHYIPDAKLIAMLRDPVERAFSNYVWAVQPGAEPITNFTEALAAEPKRINDNWGPRWHYKAQGFYYQQLKPYFETFDPQQIRVYLHQDFVANPKQVLQDIFNFLEIDDSFELDLSKKHNVSQIPRNKTWHEFINKPNPLKTLVKPFIPLKFRTNIKKQAKTKNLYKPKLNPEVRQQLIAEYQTDILQLQELINRDLSQWLKV</sequence>
<reference evidence="2 3" key="1">
    <citation type="submission" date="2019-01" db="EMBL/GenBank/DDBJ databases">
        <authorList>
            <person name="Brito A."/>
        </authorList>
    </citation>
    <scope>NUCLEOTIDE SEQUENCE [LARGE SCALE GENOMIC DNA]</scope>
    <source>
        <strain evidence="2">1</strain>
    </source>
</reference>
<dbReference type="EMBL" id="CAACVJ010000412">
    <property type="protein sequence ID" value="VEP16607.1"/>
    <property type="molecule type" value="Genomic_DNA"/>
</dbReference>
<accession>A0A563VZ03</accession>
<dbReference type="InterPro" id="IPR027417">
    <property type="entry name" value="P-loop_NTPase"/>
</dbReference>